<protein>
    <submittedName>
        <fullName evidence="1">Uncharacterized protein</fullName>
    </submittedName>
</protein>
<organism evidence="1 2">
    <name type="scientific">Massilia cellulosiltytica</name>
    <dbReference type="NCBI Taxonomy" id="2683234"/>
    <lineage>
        <taxon>Bacteria</taxon>
        <taxon>Pseudomonadati</taxon>
        <taxon>Pseudomonadota</taxon>
        <taxon>Betaproteobacteria</taxon>
        <taxon>Burkholderiales</taxon>
        <taxon>Oxalobacteraceae</taxon>
        <taxon>Telluria group</taxon>
        <taxon>Massilia</taxon>
    </lineage>
</organism>
<keyword evidence="2" id="KW-1185">Reference proteome</keyword>
<gene>
    <name evidence="1" type="ORF">GPY61_21100</name>
</gene>
<dbReference type="RefSeq" id="WP_160409909.1">
    <property type="nucleotide sequence ID" value="NZ_WSES01000006.1"/>
</dbReference>
<dbReference type="Proteomes" id="UP000443353">
    <property type="component" value="Unassembled WGS sequence"/>
</dbReference>
<accession>A0A7X3K8Y6</accession>
<comment type="caution">
    <text evidence="1">The sequence shown here is derived from an EMBL/GenBank/DDBJ whole genome shotgun (WGS) entry which is preliminary data.</text>
</comment>
<evidence type="ECO:0000313" key="1">
    <source>
        <dbReference type="EMBL" id="MVW62433.1"/>
    </source>
</evidence>
<dbReference type="EMBL" id="WSES01000006">
    <property type="protein sequence ID" value="MVW62433.1"/>
    <property type="molecule type" value="Genomic_DNA"/>
</dbReference>
<dbReference type="AlphaFoldDB" id="A0A7X3K8Y6"/>
<reference evidence="1 2" key="1">
    <citation type="submission" date="2019-12" db="EMBL/GenBank/DDBJ databases">
        <authorList>
            <person name="Li C."/>
            <person name="Zhao J."/>
        </authorList>
    </citation>
    <scope>NUCLEOTIDE SEQUENCE [LARGE SCALE GENOMIC DNA]</scope>
    <source>
        <strain evidence="1 2">NEAU-DD11</strain>
    </source>
</reference>
<evidence type="ECO:0000313" key="2">
    <source>
        <dbReference type="Proteomes" id="UP000443353"/>
    </source>
</evidence>
<proteinExistence type="predicted"/>
<sequence>MMLHLVFALRSPKSHRLQFREPNARSSVWQKGCQALASGAETDWNIPWLCRVKPEYLSGIDLIVYLSCKGGGFVKNLYLLVSVLVAHSAGFAQPTLADCSGLLQPAKVDASKHTGQALALAAIFDSMLVSSAEKNESLGVMYGTTSLDFRENDISKLRQVISQKLKYNYQSVADERYLASFLTLAQLSSFVECKRFSDNNPHAELYWTDTLSVVAPGARPTRTIDIILMFVGNNEVPKYKLDLKVNGQASKQLPSSWGNLKSTQAFAFKTADISSPISITANFSAGSKPATAASITIPPVLPRINSHIEITPVRTAEVQNECKGPAIVSKNSEQLNASNAPSSISYLRNPMPVVTNQAGEAFANNSGVFSILSEDRQQLVAHVVCQAHGDKAWSIGRIDGYAAAQNVAIVIDSIDY</sequence>
<name>A0A7X3K8Y6_9BURK</name>